<dbReference type="GO" id="GO:0003677">
    <property type="term" value="F:DNA binding"/>
    <property type="evidence" value="ECO:0007669"/>
    <property type="project" value="InterPro"/>
</dbReference>
<keyword evidence="3" id="KW-0723">Serine/threonine-protein kinase</keyword>
<dbReference type="InterPro" id="IPR000792">
    <property type="entry name" value="Tscrpt_reg_LuxR_C"/>
</dbReference>
<dbReference type="Pfam" id="PF00196">
    <property type="entry name" value="GerE"/>
    <property type="match status" value="1"/>
</dbReference>
<dbReference type="STRING" id="117157.SAMN04489717_1698"/>
<reference evidence="3 4" key="1">
    <citation type="submission" date="2016-10" db="EMBL/GenBank/DDBJ databases">
        <authorList>
            <person name="de Groot N.N."/>
        </authorList>
    </citation>
    <scope>NUCLEOTIDE SEQUENCE [LARGE SCALE GENOMIC DNA]</scope>
    <source>
        <strain evidence="3 4">DSM 22024</strain>
    </source>
</reference>
<dbReference type="SUPFAM" id="SSF46894">
    <property type="entry name" value="C-terminal effector domain of the bipartite response regulators"/>
    <property type="match status" value="1"/>
</dbReference>
<dbReference type="Gene3D" id="1.25.40.10">
    <property type="entry name" value="Tetratricopeptide repeat domain"/>
    <property type="match status" value="1"/>
</dbReference>
<organism evidence="3 4">
    <name type="scientific">Actinopolymorpha singaporensis</name>
    <dbReference type="NCBI Taxonomy" id="117157"/>
    <lineage>
        <taxon>Bacteria</taxon>
        <taxon>Bacillati</taxon>
        <taxon>Actinomycetota</taxon>
        <taxon>Actinomycetes</taxon>
        <taxon>Propionibacteriales</taxon>
        <taxon>Actinopolymorphaceae</taxon>
        <taxon>Actinopolymorpha</taxon>
    </lineage>
</organism>
<dbReference type="InterPro" id="IPR011990">
    <property type="entry name" value="TPR-like_helical_dom_sf"/>
</dbReference>
<name>A0A1H1PMI8_9ACTN</name>
<keyword evidence="3" id="KW-0418">Kinase</keyword>
<dbReference type="SMART" id="SM00421">
    <property type="entry name" value="HTH_LUXR"/>
    <property type="match status" value="1"/>
</dbReference>
<accession>A0A1H1PMI8</accession>
<proteinExistence type="predicted"/>
<dbReference type="RefSeq" id="WP_092652148.1">
    <property type="nucleotide sequence ID" value="NZ_LT629732.1"/>
</dbReference>
<protein>
    <submittedName>
        <fullName evidence="3">Non-specific serine/threonine protein kinase</fullName>
    </submittedName>
</protein>
<gene>
    <name evidence="3" type="ORF">SAMN04489717_1698</name>
</gene>
<dbReference type="PRINTS" id="PR00038">
    <property type="entry name" value="HTHLUXR"/>
</dbReference>
<dbReference type="InterPro" id="IPR027417">
    <property type="entry name" value="P-loop_NTPase"/>
</dbReference>
<evidence type="ECO:0000313" key="3">
    <source>
        <dbReference type="EMBL" id="SDS12448.1"/>
    </source>
</evidence>
<dbReference type="SUPFAM" id="SSF48452">
    <property type="entry name" value="TPR-like"/>
    <property type="match status" value="1"/>
</dbReference>
<keyword evidence="3" id="KW-0808">Transferase</keyword>
<dbReference type="AlphaFoldDB" id="A0A1H1PMI8"/>
<evidence type="ECO:0000313" key="4">
    <source>
        <dbReference type="Proteomes" id="UP000198983"/>
    </source>
</evidence>
<evidence type="ECO:0000256" key="1">
    <source>
        <dbReference type="SAM" id="MobiDB-lite"/>
    </source>
</evidence>
<dbReference type="Pfam" id="PF13401">
    <property type="entry name" value="AAA_22"/>
    <property type="match status" value="1"/>
</dbReference>
<dbReference type="EMBL" id="LT629732">
    <property type="protein sequence ID" value="SDS12448.1"/>
    <property type="molecule type" value="Genomic_DNA"/>
</dbReference>
<dbReference type="PRINTS" id="PR00364">
    <property type="entry name" value="DISEASERSIST"/>
</dbReference>
<dbReference type="CDD" id="cd06170">
    <property type="entry name" value="LuxR_C_like"/>
    <property type="match status" value="1"/>
</dbReference>
<dbReference type="PANTHER" id="PTHR47691:SF3">
    <property type="entry name" value="HTH-TYPE TRANSCRIPTIONAL REGULATOR RV0890C-RELATED"/>
    <property type="match status" value="1"/>
</dbReference>
<feature type="region of interest" description="Disordered" evidence="1">
    <location>
        <begin position="727"/>
        <end position="749"/>
    </location>
</feature>
<dbReference type="InterPro" id="IPR016032">
    <property type="entry name" value="Sig_transdc_resp-reg_C-effctor"/>
</dbReference>
<dbReference type="PROSITE" id="PS50043">
    <property type="entry name" value="HTH_LUXR_2"/>
    <property type="match status" value="1"/>
</dbReference>
<dbReference type="SUPFAM" id="SSF52540">
    <property type="entry name" value="P-loop containing nucleoside triphosphate hydrolases"/>
    <property type="match status" value="1"/>
</dbReference>
<keyword evidence="4" id="KW-1185">Reference proteome</keyword>
<dbReference type="InterPro" id="IPR049945">
    <property type="entry name" value="AAA_22"/>
</dbReference>
<dbReference type="PANTHER" id="PTHR47691">
    <property type="entry name" value="REGULATOR-RELATED"/>
    <property type="match status" value="1"/>
</dbReference>
<evidence type="ECO:0000259" key="2">
    <source>
        <dbReference type="PROSITE" id="PS50043"/>
    </source>
</evidence>
<dbReference type="GO" id="GO:0016887">
    <property type="term" value="F:ATP hydrolysis activity"/>
    <property type="evidence" value="ECO:0007669"/>
    <property type="project" value="InterPro"/>
</dbReference>
<dbReference type="Gene3D" id="1.10.10.10">
    <property type="entry name" value="Winged helix-like DNA-binding domain superfamily/Winged helix DNA-binding domain"/>
    <property type="match status" value="1"/>
</dbReference>
<dbReference type="InterPro" id="IPR036388">
    <property type="entry name" value="WH-like_DNA-bd_sf"/>
</dbReference>
<dbReference type="OrthoDB" id="3755432at2"/>
<dbReference type="GO" id="GO:0006355">
    <property type="term" value="P:regulation of DNA-templated transcription"/>
    <property type="evidence" value="ECO:0007669"/>
    <property type="project" value="InterPro"/>
</dbReference>
<dbReference type="GO" id="GO:0004674">
    <property type="term" value="F:protein serine/threonine kinase activity"/>
    <property type="evidence" value="ECO:0007669"/>
    <property type="project" value="UniProtKB-KW"/>
</dbReference>
<sequence length="812" mass="87713">MTKAGSDASAQVGNLPADATSFIGRRRELAEVKRLLATTRMVTLTGFGGVGKTRLALRTAHALRRSFRDGVWLVDLANVTDPALVAPTVAESLRVPEGSRRDPTQILADHLRDRQLLVILDNCEHLPAACAALAERLLPEAPGLHLLATSRQRLDVATEHTLTVAPFPLPDARRSADGDGAGAGVGVGAGAGVGVGAGAGVGVGVGAGRQIPARFESVALFVERAAAVQHDFALTADNEDAVVGICRRLDGIPLAIELAAARVRVLTPRQILDRLDQRYSVLTSGPCSSDPRHRTLVSMLDWSYDLCSAGEQSMWARSAVFADGFDLDAAEAVCAGDGLAPEDVMDLVTGLIDKSVLLREDHHGRATYRQLTLIRDYGLCRLAEQETSTLARRRHFDYFREEGLRTAQHWLAPHQVEWFARLRSVHADLRAALDYALADPDLRQEGLRLAADLLYHWLDGYLNEGRDWLDRLLAADTEPTATRADALWVNTWLAIIQSDFPAARRMLAQARSILETVDAPSTLGYVELFSGMLATATGDAGAGLVHYARAREIHRAVGNQHGIAFALIRSSMAYSAMGDSARAVELAEEALPLCAAAGDIWHKSYVLLALGIELWRQGDVARATRLEQESLRYNQSLDDHVGVALNLQVLALAAASGGQPTRAAELFGALDATNRSLGVSLTGYTHLSAYQDRCVRELRATLGEEAYARAFAEGAARSYDQAVAAALQEEPDRRGVRRPPGKSPLTPREREIADLIAQGRTNKQIANALVIAQRTAESHVENILVKLGFTSRAQVAAWTAEQGHAGDGRDDR</sequence>
<feature type="domain" description="HTH luxR-type" evidence="2">
    <location>
        <begin position="738"/>
        <end position="803"/>
    </location>
</feature>
<dbReference type="Gene3D" id="3.40.50.300">
    <property type="entry name" value="P-loop containing nucleotide triphosphate hydrolases"/>
    <property type="match status" value="1"/>
</dbReference>
<dbReference type="Proteomes" id="UP000198983">
    <property type="component" value="Chromosome I"/>
</dbReference>